<dbReference type="PANTHER" id="PTHR33710">
    <property type="entry name" value="BNAC02G09200D PROTEIN"/>
    <property type="match status" value="1"/>
</dbReference>
<reference evidence="1 2" key="1">
    <citation type="journal article" date="2018" name="Mol. Plant">
        <title>The genome of Artemisia annua provides insight into the evolution of Asteraceae family and artemisinin biosynthesis.</title>
        <authorList>
            <person name="Shen Q."/>
            <person name="Zhang L."/>
            <person name="Liao Z."/>
            <person name="Wang S."/>
            <person name="Yan T."/>
            <person name="Shi P."/>
            <person name="Liu M."/>
            <person name="Fu X."/>
            <person name="Pan Q."/>
            <person name="Wang Y."/>
            <person name="Lv Z."/>
            <person name="Lu X."/>
            <person name="Zhang F."/>
            <person name="Jiang W."/>
            <person name="Ma Y."/>
            <person name="Chen M."/>
            <person name="Hao X."/>
            <person name="Li L."/>
            <person name="Tang Y."/>
            <person name="Lv G."/>
            <person name="Zhou Y."/>
            <person name="Sun X."/>
            <person name="Brodelius P.E."/>
            <person name="Rose J.K.C."/>
            <person name="Tang K."/>
        </authorList>
    </citation>
    <scope>NUCLEOTIDE SEQUENCE [LARGE SCALE GENOMIC DNA]</scope>
    <source>
        <strain evidence="2">cv. Huhao1</strain>
        <tissue evidence="1">Leaf</tissue>
    </source>
</reference>
<dbReference type="STRING" id="35608.A0A2U1MFX9"/>
<sequence>MKVAKDYLKAVKKGFTEKAKSDDPFGIYDLLNHNRNKASVENMESEDFSKPPGFSNFVADNKVASENVKGVNHVEVDQQAESNSNSVKVGQGSERVYVLPKGKCPRNESSLLVRMNEFVEIGQTMGFDMGGCLSDIEKLISRQGDETKMEEMEDNVVRSLWGNMNFDYRHNPSVGFSGVWKQTGTKLLIIGVYAPQDLFEKKFLWDYLHGVLSRWQGESIVMGDFNEVRVQSERHGSVFNKQGASLFNSFINSSNLIDVPLGGFSFTWALKNATKMSKLDRFLVSEGILSRFPAMMGIILTRNLSDHRSFLLKECDIDYGPTPFKIFQSWFDIEGFDQMVKDAWKSEEVYDSNEMRKAILDNLFKLDKQLDHEGGQENLLNAIRDLWKDLRV</sequence>
<keyword evidence="1" id="KW-0808">Transferase</keyword>
<protein>
    <submittedName>
        <fullName evidence="1">RNA-directed DNA polymerase, eukaryota</fullName>
    </submittedName>
</protein>
<organism evidence="1 2">
    <name type="scientific">Artemisia annua</name>
    <name type="common">Sweet wormwood</name>
    <dbReference type="NCBI Taxonomy" id="35608"/>
    <lineage>
        <taxon>Eukaryota</taxon>
        <taxon>Viridiplantae</taxon>
        <taxon>Streptophyta</taxon>
        <taxon>Embryophyta</taxon>
        <taxon>Tracheophyta</taxon>
        <taxon>Spermatophyta</taxon>
        <taxon>Magnoliopsida</taxon>
        <taxon>eudicotyledons</taxon>
        <taxon>Gunneridae</taxon>
        <taxon>Pentapetalae</taxon>
        <taxon>asterids</taxon>
        <taxon>campanulids</taxon>
        <taxon>Asterales</taxon>
        <taxon>Asteraceae</taxon>
        <taxon>Asteroideae</taxon>
        <taxon>Anthemideae</taxon>
        <taxon>Artemisiinae</taxon>
        <taxon>Artemisia</taxon>
    </lineage>
</organism>
<proteinExistence type="predicted"/>
<dbReference type="PANTHER" id="PTHR33710:SF64">
    <property type="entry name" value="ENDONUCLEASE_EXONUCLEASE_PHOSPHATASE DOMAIN-CONTAINING PROTEIN"/>
    <property type="match status" value="1"/>
</dbReference>
<keyword evidence="1" id="KW-0548">Nucleotidyltransferase</keyword>
<dbReference type="SUPFAM" id="SSF56219">
    <property type="entry name" value="DNase I-like"/>
    <property type="match status" value="1"/>
</dbReference>
<dbReference type="EMBL" id="PKPP01005440">
    <property type="protein sequence ID" value="PWA60106.1"/>
    <property type="molecule type" value="Genomic_DNA"/>
</dbReference>
<name>A0A2U1MFX9_ARTAN</name>
<comment type="caution">
    <text evidence="1">The sequence shown here is derived from an EMBL/GenBank/DDBJ whole genome shotgun (WGS) entry which is preliminary data.</text>
</comment>
<accession>A0A2U1MFX9</accession>
<dbReference type="OrthoDB" id="8196670at2759"/>
<dbReference type="InterPro" id="IPR036691">
    <property type="entry name" value="Endo/exonu/phosph_ase_sf"/>
</dbReference>
<dbReference type="AlphaFoldDB" id="A0A2U1MFX9"/>
<keyword evidence="1" id="KW-0695">RNA-directed DNA polymerase</keyword>
<dbReference type="Gene3D" id="3.60.10.10">
    <property type="entry name" value="Endonuclease/exonuclease/phosphatase"/>
    <property type="match status" value="1"/>
</dbReference>
<gene>
    <name evidence="1" type="ORF">CTI12_AA381270</name>
</gene>
<evidence type="ECO:0000313" key="2">
    <source>
        <dbReference type="Proteomes" id="UP000245207"/>
    </source>
</evidence>
<dbReference type="Proteomes" id="UP000245207">
    <property type="component" value="Unassembled WGS sequence"/>
</dbReference>
<evidence type="ECO:0000313" key="1">
    <source>
        <dbReference type="EMBL" id="PWA60106.1"/>
    </source>
</evidence>
<dbReference type="GO" id="GO:0003964">
    <property type="term" value="F:RNA-directed DNA polymerase activity"/>
    <property type="evidence" value="ECO:0007669"/>
    <property type="project" value="UniProtKB-KW"/>
</dbReference>
<keyword evidence="2" id="KW-1185">Reference proteome</keyword>